<evidence type="ECO:0000313" key="2">
    <source>
        <dbReference type="Proteomes" id="UP000326198"/>
    </source>
</evidence>
<gene>
    <name evidence="1" type="ORF">BDV26DRAFT_42707</name>
</gene>
<dbReference type="OrthoDB" id="5418367at2759"/>
<name>A0A5N7AX62_9EURO</name>
<proteinExistence type="predicted"/>
<reference evidence="1 2" key="1">
    <citation type="submission" date="2019-04" db="EMBL/GenBank/DDBJ databases">
        <title>Friends and foes A comparative genomics studyof 23 Aspergillus species from section Flavi.</title>
        <authorList>
            <consortium name="DOE Joint Genome Institute"/>
            <person name="Kjaerbolling I."/>
            <person name="Vesth T."/>
            <person name="Frisvad J.C."/>
            <person name="Nybo J.L."/>
            <person name="Theobald S."/>
            <person name="Kildgaard S."/>
            <person name="Isbrandt T."/>
            <person name="Kuo A."/>
            <person name="Sato A."/>
            <person name="Lyhne E.K."/>
            <person name="Kogle M.E."/>
            <person name="Wiebenga A."/>
            <person name="Kun R.S."/>
            <person name="Lubbers R.J."/>
            <person name="Makela M.R."/>
            <person name="Barry K."/>
            <person name="Chovatia M."/>
            <person name="Clum A."/>
            <person name="Daum C."/>
            <person name="Haridas S."/>
            <person name="He G."/>
            <person name="LaButti K."/>
            <person name="Lipzen A."/>
            <person name="Mondo S."/>
            <person name="Riley R."/>
            <person name="Salamov A."/>
            <person name="Simmons B.A."/>
            <person name="Magnuson J.K."/>
            <person name="Henrissat B."/>
            <person name="Mortensen U.H."/>
            <person name="Larsen T.O."/>
            <person name="Devries R.P."/>
            <person name="Grigoriev I.V."/>
            <person name="Machida M."/>
            <person name="Baker S.E."/>
            <person name="Andersen M.R."/>
        </authorList>
    </citation>
    <scope>NUCLEOTIDE SEQUENCE [LARGE SCALE GENOMIC DNA]</scope>
    <source>
        <strain evidence="1 2">IBT 29228</strain>
    </source>
</reference>
<protein>
    <submittedName>
        <fullName evidence="1">Uncharacterized protein</fullName>
    </submittedName>
</protein>
<evidence type="ECO:0000313" key="1">
    <source>
        <dbReference type="EMBL" id="KAE8374441.1"/>
    </source>
</evidence>
<dbReference type="Proteomes" id="UP000326198">
    <property type="component" value="Unassembled WGS sequence"/>
</dbReference>
<accession>A0A5N7AX62</accession>
<dbReference type="AlphaFoldDB" id="A0A5N7AX62"/>
<sequence>MPLSSKPTLSRCLPTSPNMLSITSTAQASISEARILVQGHTRQDRPDDEAQKKLDKTIRTIKAHFSSRHWESSLELQLDHELVHSRQITQLLDKIGADYYYDEGTLFMFAMLTSIHESLGSFAVSCLNRLMIEILTPEEARNFYADVSSVRLNGRIKTDSTKRQAINKSPDQAFVFVDPQTQRSYRTVIFESGFSETYEDLIIDMKRWLLFSCGQVQLVILADINKDKKHLLNQKKSCSYRHRAAKILEDFGNERGKSKHGDILSCICQGDKASDTSSTLTEELDYKIDDIVQVEDWVGPITVDFEFWVLKDSQPHRRDRGRVFPEPTTPSLAIYAGDVIPLSYQGNIPNFNPSRKLYLDLETFQRRLLGGIRDDAVSRAWEFVCPNSQDDGDDDYQG</sequence>
<dbReference type="EMBL" id="ML736284">
    <property type="protein sequence ID" value="KAE8374441.1"/>
    <property type="molecule type" value="Genomic_DNA"/>
</dbReference>
<organism evidence="1 2">
    <name type="scientific">Aspergillus bertholletiae</name>
    <dbReference type="NCBI Taxonomy" id="1226010"/>
    <lineage>
        <taxon>Eukaryota</taxon>
        <taxon>Fungi</taxon>
        <taxon>Dikarya</taxon>
        <taxon>Ascomycota</taxon>
        <taxon>Pezizomycotina</taxon>
        <taxon>Eurotiomycetes</taxon>
        <taxon>Eurotiomycetidae</taxon>
        <taxon>Eurotiales</taxon>
        <taxon>Aspergillaceae</taxon>
        <taxon>Aspergillus</taxon>
        <taxon>Aspergillus subgen. Circumdati</taxon>
    </lineage>
</organism>
<keyword evidence="2" id="KW-1185">Reference proteome</keyword>